<gene>
    <name evidence="4" type="ORF">rCG_27444</name>
</gene>
<organism evidence="4 5">
    <name type="scientific">Rattus norvegicus</name>
    <name type="common">Rat</name>
    <dbReference type="NCBI Taxonomy" id="10116"/>
    <lineage>
        <taxon>Eukaryota</taxon>
        <taxon>Metazoa</taxon>
        <taxon>Chordata</taxon>
        <taxon>Craniata</taxon>
        <taxon>Vertebrata</taxon>
        <taxon>Euteleostomi</taxon>
        <taxon>Mammalia</taxon>
        <taxon>Eutheria</taxon>
        <taxon>Euarchontoglires</taxon>
        <taxon>Glires</taxon>
        <taxon>Rodentia</taxon>
        <taxon>Myomorpha</taxon>
        <taxon>Muroidea</taxon>
        <taxon>Muridae</taxon>
        <taxon>Murinae</taxon>
        <taxon>Rattus</taxon>
    </lineage>
</organism>
<reference evidence="5" key="1">
    <citation type="submission" date="2005-09" db="EMBL/GenBank/DDBJ databases">
        <authorList>
            <person name="Mural R.J."/>
            <person name="Li P.W."/>
            <person name="Adams M.D."/>
            <person name="Amanatides P.G."/>
            <person name="Baden-Tillson H."/>
            <person name="Barnstead M."/>
            <person name="Chin S.H."/>
            <person name="Dew I."/>
            <person name="Evans C.A."/>
            <person name="Ferriera S."/>
            <person name="Flanigan M."/>
            <person name="Fosler C."/>
            <person name="Glodek A."/>
            <person name="Gu Z."/>
            <person name="Holt R.A."/>
            <person name="Jennings D."/>
            <person name="Kraft C.L."/>
            <person name="Lu F."/>
            <person name="Nguyen T."/>
            <person name="Nusskern D.R."/>
            <person name="Pfannkoch C.M."/>
            <person name="Sitter C."/>
            <person name="Sutton G.G."/>
            <person name="Venter J.C."/>
            <person name="Wang Z."/>
            <person name="Woodage T."/>
            <person name="Zheng X.H."/>
            <person name="Zhong F."/>
        </authorList>
    </citation>
    <scope>NUCLEOTIDE SEQUENCE [LARGE SCALE GENOMIC DNA]</scope>
    <source>
        <strain>BN</strain>
        <strain evidence="5">Sprague-Dawley</strain>
    </source>
</reference>
<evidence type="ECO:0000256" key="2">
    <source>
        <dbReference type="ARBA" id="ARBA00023117"/>
    </source>
</evidence>
<evidence type="ECO:0000313" key="5">
    <source>
        <dbReference type="Proteomes" id="UP000234681"/>
    </source>
</evidence>
<evidence type="ECO:0000256" key="3">
    <source>
        <dbReference type="ARBA" id="ARBA00023242"/>
    </source>
</evidence>
<dbReference type="GO" id="GO:0005634">
    <property type="term" value="C:nucleus"/>
    <property type="evidence" value="ECO:0007669"/>
    <property type="project" value="UniProtKB-SubCell"/>
</dbReference>
<dbReference type="InterPro" id="IPR036427">
    <property type="entry name" value="Bromodomain-like_sf"/>
</dbReference>
<dbReference type="AlphaFoldDB" id="A6KQL7"/>
<evidence type="ECO:0000313" key="4">
    <source>
        <dbReference type="EMBL" id="EDL75767.1"/>
    </source>
</evidence>
<evidence type="ECO:0000256" key="1">
    <source>
        <dbReference type="ARBA" id="ARBA00004123"/>
    </source>
</evidence>
<keyword evidence="3" id="KW-0539">Nucleus</keyword>
<name>A6KQL7_RAT</name>
<dbReference type="Gene3D" id="1.20.920.10">
    <property type="entry name" value="Bromodomain-like"/>
    <property type="match status" value="1"/>
</dbReference>
<sequence length="130" mass="14033">MVSSPRIGEVAGVKLVAPLNVCCLSLQEQPGGTLDLTLIRARLQEKLSPPYSSPQEFAQDVGRMFKQFNKLTEDKADVQSIIGLQRFFETRMNDAFGDTKFSAVLVEPPPLNLPSAGLSSQELSGPGDGP</sequence>
<dbReference type="EMBL" id="CH474090">
    <property type="protein sequence ID" value="EDL75767.1"/>
    <property type="molecule type" value="Genomic_DNA"/>
</dbReference>
<dbReference type="Proteomes" id="UP000234681">
    <property type="component" value="Chromosome 1"/>
</dbReference>
<keyword evidence="2" id="KW-0103">Bromodomain</keyword>
<dbReference type="PANTHER" id="PTHR45915">
    <property type="entry name" value="TRANSCRIPTION INTERMEDIARY FACTOR"/>
    <property type="match status" value="1"/>
</dbReference>
<protein>
    <submittedName>
        <fullName evidence="4">RCG27444, isoform CRA_b</fullName>
    </submittedName>
</protein>
<accession>A6KQL7</accession>
<proteinExistence type="predicted"/>
<dbReference type="PANTHER" id="PTHR45915:SF6">
    <property type="entry name" value="E3 UBIQUITIN-PROTEIN LIGASE TRIM33"/>
    <property type="match status" value="1"/>
</dbReference>
<comment type="subcellular location">
    <subcellularLocation>
        <location evidence="1">Nucleus</location>
    </subcellularLocation>
</comment>